<name>A0A2V3VX45_9BACI</name>
<dbReference type="Pfam" id="PF06792">
    <property type="entry name" value="UPF0261"/>
    <property type="match status" value="1"/>
</dbReference>
<dbReference type="NCBIfam" id="NF002674">
    <property type="entry name" value="PRK02399.1-2"/>
    <property type="match status" value="1"/>
</dbReference>
<dbReference type="PANTHER" id="PTHR31862:SF1">
    <property type="entry name" value="UPF0261 DOMAIN PROTEIN (AFU_ORTHOLOGUE AFUA_1G10120)"/>
    <property type="match status" value="1"/>
</dbReference>
<dbReference type="InterPro" id="IPR008322">
    <property type="entry name" value="UPF0261"/>
</dbReference>
<dbReference type="Proteomes" id="UP000247978">
    <property type="component" value="Unassembled WGS sequence"/>
</dbReference>
<dbReference type="InterPro" id="IPR051353">
    <property type="entry name" value="Tobamovirus_resist_UPF0261"/>
</dbReference>
<dbReference type="Gene3D" id="3.40.50.12030">
    <property type="entry name" value="Uncharacterised protein family UPF0261, NC domain"/>
    <property type="match status" value="1"/>
</dbReference>
<dbReference type="InterPro" id="IPR044122">
    <property type="entry name" value="UPF0261_N"/>
</dbReference>
<feature type="domain" description="UPF0261" evidence="2">
    <location>
        <begin position="184"/>
        <end position="400"/>
    </location>
</feature>
<dbReference type="RefSeq" id="WP_110395985.1">
    <property type="nucleotide sequence ID" value="NZ_JBHUHB010000001.1"/>
</dbReference>
<dbReference type="PANTHER" id="PTHR31862">
    <property type="entry name" value="UPF0261 DOMAIN PROTEIN (AFU_ORTHOLOGUE AFUA_1G10120)"/>
    <property type="match status" value="1"/>
</dbReference>
<proteinExistence type="predicted"/>
<protein>
    <submittedName>
        <fullName evidence="3">Uncharacterized protein (UPF0261 family)</fullName>
    </submittedName>
</protein>
<dbReference type="PIRSF" id="PIRSF033271">
    <property type="entry name" value="UCP033271"/>
    <property type="match status" value="1"/>
</dbReference>
<sequence length="410" mass="44254">MKKTILLIGTLDTKEAEYDYVRELITAKGHRVILVDGGVLSEPTITPNIYAGEVAIAGGSSITELRAQGNRGFAMNTMSEGVAKITKELYEEGKIHGVMGMGGSGGTALVTYAMHQLPVGFPKLVVSTVASGDVRPYVGDQDIVMMNSVVDIAGLNRISRQILGNAVGAICGMVEQIIPKVKDKPLIATTMFGVTTPCVETFRAEVEKNGYEVLVFHATGNGGQSMETLINDGYIVGVADISTTEWCDELVGGVMTAGPNRLDAAALKGVPQVVSCGALDMVNFGAMNTVPEVFSHREFYKHNSNVTLMRTTPEECAELGKIIAHKLNQAKGPTTMFLPLKGLSAIDQEDQPFYRPEADAALFNAIRKNVNKDIVHLIELNYHINDPEFALAMAHHLLNMLKSKQEKETS</sequence>
<accession>A0A2V3VX45</accession>
<organism evidence="3 4">
    <name type="scientific">Pseudogracilibacillus auburnensis</name>
    <dbReference type="NCBI Taxonomy" id="1494959"/>
    <lineage>
        <taxon>Bacteria</taxon>
        <taxon>Bacillati</taxon>
        <taxon>Bacillota</taxon>
        <taxon>Bacilli</taxon>
        <taxon>Bacillales</taxon>
        <taxon>Bacillaceae</taxon>
        <taxon>Pseudogracilibacillus</taxon>
    </lineage>
</organism>
<evidence type="ECO:0000313" key="4">
    <source>
        <dbReference type="Proteomes" id="UP000247978"/>
    </source>
</evidence>
<evidence type="ECO:0000259" key="2">
    <source>
        <dbReference type="Pfam" id="PF23189"/>
    </source>
</evidence>
<dbReference type="InterPro" id="IPR056778">
    <property type="entry name" value="UPF0261_C"/>
</dbReference>
<keyword evidence="4" id="KW-1185">Reference proteome</keyword>
<reference evidence="3 4" key="1">
    <citation type="submission" date="2018-05" db="EMBL/GenBank/DDBJ databases">
        <title>Genomic Encyclopedia of Type Strains, Phase IV (KMG-IV): sequencing the most valuable type-strain genomes for metagenomic binning, comparative biology and taxonomic classification.</title>
        <authorList>
            <person name="Goeker M."/>
        </authorList>
    </citation>
    <scope>NUCLEOTIDE SEQUENCE [LARGE SCALE GENOMIC DNA]</scope>
    <source>
        <strain evidence="3 4">DSM 28556</strain>
    </source>
</reference>
<feature type="domain" description="UPF0261" evidence="1">
    <location>
        <begin position="3"/>
        <end position="176"/>
    </location>
</feature>
<evidence type="ECO:0000313" key="3">
    <source>
        <dbReference type="EMBL" id="PXW85514.1"/>
    </source>
</evidence>
<dbReference type="EMBL" id="QJJQ01000010">
    <property type="protein sequence ID" value="PXW85514.1"/>
    <property type="molecule type" value="Genomic_DNA"/>
</dbReference>
<evidence type="ECO:0000259" key="1">
    <source>
        <dbReference type="Pfam" id="PF06792"/>
    </source>
</evidence>
<dbReference type="Pfam" id="PF23189">
    <property type="entry name" value="UPF0261_C"/>
    <property type="match status" value="1"/>
</dbReference>
<dbReference type="Gene3D" id="3.40.50.12020">
    <property type="entry name" value="Uncharacterised protein family UPF0261, NN domain"/>
    <property type="match status" value="1"/>
</dbReference>
<dbReference type="CDD" id="cd15488">
    <property type="entry name" value="Tm-1-like"/>
    <property type="match status" value="1"/>
</dbReference>
<comment type="caution">
    <text evidence="3">The sequence shown here is derived from an EMBL/GenBank/DDBJ whole genome shotgun (WGS) entry which is preliminary data.</text>
</comment>
<dbReference type="AlphaFoldDB" id="A0A2V3VX45"/>
<gene>
    <name evidence="3" type="ORF">DFR56_11013</name>
</gene>
<dbReference type="OrthoDB" id="9776369at2"/>